<evidence type="ECO:0008006" key="3">
    <source>
        <dbReference type="Google" id="ProtNLM"/>
    </source>
</evidence>
<evidence type="ECO:0000313" key="2">
    <source>
        <dbReference type="Proteomes" id="UP000656548"/>
    </source>
</evidence>
<comment type="caution">
    <text evidence="1">The sequence shown here is derived from an EMBL/GenBank/DDBJ whole genome shotgun (WGS) entry which is preliminary data.</text>
</comment>
<gene>
    <name evidence="1" type="ORF">H4W30_000825</name>
</gene>
<protein>
    <recommendedName>
        <fullName evidence="3">DUF2716 domain-containing protein</fullName>
    </recommendedName>
</protein>
<accession>A0ABR9KZK4</accession>
<dbReference type="RefSeq" id="WP_192741556.1">
    <property type="nucleotide sequence ID" value="NZ_JADBEJ010000001.1"/>
</dbReference>
<organism evidence="1 2">
    <name type="scientific">Amycolatopsis roodepoortensis</name>
    <dbReference type="NCBI Taxonomy" id="700274"/>
    <lineage>
        <taxon>Bacteria</taxon>
        <taxon>Bacillati</taxon>
        <taxon>Actinomycetota</taxon>
        <taxon>Actinomycetes</taxon>
        <taxon>Pseudonocardiales</taxon>
        <taxon>Pseudonocardiaceae</taxon>
        <taxon>Amycolatopsis</taxon>
    </lineage>
</organism>
<evidence type="ECO:0000313" key="1">
    <source>
        <dbReference type="EMBL" id="MBE1573796.1"/>
    </source>
</evidence>
<name>A0ABR9KZK4_9PSEU</name>
<reference evidence="1 2" key="1">
    <citation type="submission" date="2020-10" db="EMBL/GenBank/DDBJ databases">
        <title>Sequencing the genomes of 1000 actinobacteria strains.</title>
        <authorList>
            <person name="Klenk H.-P."/>
        </authorList>
    </citation>
    <scope>NUCLEOTIDE SEQUENCE [LARGE SCALE GENOMIC DNA]</scope>
    <source>
        <strain evidence="1 2">DSM 46661</strain>
    </source>
</reference>
<proteinExistence type="predicted"/>
<sequence length="178" mass="19232">MAPTPRADLSPAGWISSSGLPWRRLVTFGPAGFDGYARLRFVPDPAFDGQCESDAVAAVPEDDLLRVLFEVLATRTSTPDDCFFCLWDGYGDAAGSPKVVVPHREYFLFSGTTADAGFWGTPGLAFVWPSDRAWCVAKDVDPHWAGIGADAATLALLLADPRLDIVAANPDREQPAYR</sequence>
<keyword evidence="2" id="KW-1185">Reference proteome</keyword>
<dbReference type="EMBL" id="JADBEJ010000001">
    <property type="protein sequence ID" value="MBE1573796.1"/>
    <property type="molecule type" value="Genomic_DNA"/>
</dbReference>
<dbReference type="Proteomes" id="UP000656548">
    <property type="component" value="Unassembled WGS sequence"/>
</dbReference>